<feature type="region of interest" description="Disordered" evidence="1">
    <location>
        <begin position="1"/>
        <end position="84"/>
    </location>
</feature>
<name>A0A6P8HL02_ACTTE</name>
<dbReference type="InParanoid" id="A0A6P8HL02"/>
<reference evidence="3" key="1">
    <citation type="submission" date="2025-08" db="UniProtKB">
        <authorList>
            <consortium name="RefSeq"/>
        </authorList>
    </citation>
    <scope>IDENTIFICATION</scope>
    <source>
        <tissue evidence="3">Tentacle</tissue>
    </source>
</reference>
<proteinExistence type="predicted"/>
<dbReference type="Proteomes" id="UP000515163">
    <property type="component" value="Unplaced"/>
</dbReference>
<dbReference type="KEGG" id="aten:116293755"/>
<gene>
    <name evidence="3" type="primary">LOC116293755</name>
</gene>
<dbReference type="SUPFAM" id="SSF48371">
    <property type="entry name" value="ARM repeat"/>
    <property type="match status" value="1"/>
</dbReference>
<evidence type="ECO:0000313" key="3">
    <source>
        <dbReference type="RefSeq" id="XP_031557074.1"/>
    </source>
</evidence>
<dbReference type="InterPro" id="IPR019399">
    <property type="entry name" value="Parkin_co-regulated_protein"/>
</dbReference>
<accession>A0A6P8HL02</accession>
<dbReference type="GeneID" id="116293755"/>
<dbReference type="RefSeq" id="XP_031557074.1">
    <property type="nucleotide sequence ID" value="XM_031701214.1"/>
</dbReference>
<dbReference type="PANTHER" id="PTHR21207">
    <property type="entry name" value="PARKIN COREGULATED GENE PROTEIN PARK2 COREGULATED"/>
    <property type="match status" value="1"/>
</dbReference>
<evidence type="ECO:0000256" key="1">
    <source>
        <dbReference type="SAM" id="MobiDB-lite"/>
    </source>
</evidence>
<feature type="compositionally biased region" description="Polar residues" evidence="1">
    <location>
        <begin position="1"/>
        <end position="14"/>
    </location>
</feature>
<dbReference type="InterPro" id="IPR011989">
    <property type="entry name" value="ARM-like"/>
</dbReference>
<dbReference type="InterPro" id="IPR016024">
    <property type="entry name" value="ARM-type_fold"/>
</dbReference>
<dbReference type="Pfam" id="PF10274">
    <property type="entry name" value="ParcG"/>
    <property type="match status" value="1"/>
</dbReference>
<dbReference type="Gene3D" id="1.25.10.10">
    <property type="entry name" value="Leucine-rich Repeat Variant"/>
    <property type="match status" value="1"/>
</dbReference>
<dbReference type="OrthoDB" id="10258089at2759"/>
<protein>
    <submittedName>
        <fullName evidence="3">PACRG-like protein</fullName>
    </submittedName>
</protein>
<dbReference type="FunCoup" id="A0A6P8HL02">
    <property type="interactions" value="583"/>
</dbReference>
<dbReference type="AlphaFoldDB" id="A0A6P8HL02"/>
<feature type="compositionally biased region" description="Polar residues" evidence="1">
    <location>
        <begin position="21"/>
        <end position="33"/>
    </location>
</feature>
<evidence type="ECO:0000313" key="2">
    <source>
        <dbReference type="Proteomes" id="UP000515163"/>
    </source>
</evidence>
<sequence length="259" mass="28734">MASSVVRQEPSQVVSRAKKTPSPNVSAPKTPSRSRIESKKRLNSSDGTSKRHVSAPKTPFSMEKTSTARPSDRLNPKTIDPFNDKTPKSSFAAVYANGGVPCRLVHGSVKHKLLWDTSPENLPFDPVLITLAEGLRETKHPYYFVAREGFKDMLNIEDASSRIVPIVPKLILPLRAALASQDVQVFDTALNALVQLSSVVGETLLPHLKTLLPHVSRRFMDKTLKERIVYALQEIERNCGRDSLPIIKLKIPTYQSVCS</sequence>
<organism evidence="2 3">
    <name type="scientific">Actinia tenebrosa</name>
    <name type="common">Australian red waratah sea anemone</name>
    <dbReference type="NCBI Taxonomy" id="6105"/>
    <lineage>
        <taxon>Eukaryota</taxon>
        <taxon>Metazoa</taxon>
        <taxon>Cnidaria</taxon>
        <taxon>Anthozoa</taxon>
        <taxon>Hexacorallia</taxon>
        <taxon>Actiniaria</taxon>
        <taxon>Actiniidae</taxon>
        <taxon>Actinia</taxon>
    </lineage>
</organism>
<keyword evidence="2" id="KW-1185">Reference proteome</keyword>
<dbReference type="PANTHER" id="PTHR21207:SF1">
    <property type="entry name" value="PACRG-LIKE PROTEIN"/>
    <property type="match status" value="1"/>
</dbReference>